<accession>A0A517Q7H5</accession>
<dbReference type="AlphaFoldDB" id="A0A517Q7H5"/>
<dbReference type="EMBL" id="CP037421">
    <property type="protein sequence ID" value="QDT27587.1"/>
    <property type="molecule type" value="Genomic_DNA"/>
</dbReference>
<evidence type="ECO:0000313" key="2">
    <source>
        <dbReference type="Proteomes" id="UP000315647"/>
    </source>
</evidence>
<dbReference type="RefSeq" id="WP_145450083.1">
    <property type="nucleotide sequence ID" value="NZ_CP037421.1"/>
</dbReference>
<reference evidence="1 2" key="1">
    <citation type="submission" date="2019-03" db="EMBL/GenBank/DDBJ databases">
        <title>Deep-cultivation of Planctomycetes and their phenomic and genomic characterization uncovers novel biology.</title>
        <authorList>
            <person name="Wiegand S."/>
            <person name="Jogler M."/>
            <person name="Boedeker C."/>
            <person name="Pinto D."/>
            <person name="Vollmers J."/>
            <person name="Rivas-Marin E."/>
            <person name="Kohn T."/>
            <person name="Peeters S.H."/>
            <person name="Heuer A."/>
            <person name="Rast P."/>
            <person name="Oberbeckmann S."/>
            <person name="Bunk B."/>
            <person name="Jeske O."/>
            <person name="Meyerdierks A."/>
            <person name="Storesund J.E."/>
            <person name="Kallscheuer N."/>
            <person name="Luecker S."/>
            <person name="Lage O.M."/>
            <person name="Pohl T."/>
            <person name="Merkel B.J."/>
            <person name="Hornburger P."/>
            <person name="Mueller R.-W."/>
            <person name="Bruemmer F."/>
            <person name="Labrenz M."/>
            <person name="Spormann A.M."/>
            <person name="Op den Camp H."/>
            <person name="Overmann J."/>
            <person name="Amann R."/>
            <person name="Jetten M.S.M."/>
            <person name="Mascher T."/>
            <person name="Medema M.H."/>
            <person name="Devos D.P."/>
            <person name="Kaster A.-K."/>
            <person name="Ovreas L."/>
            <person name="Rohde M."/>
            <person name="Galperin M.Y."/>
            <person name="Jogler C."/>
        </authorList>
    </citation>
    <scope>NUCLEOTIDE SEQUENCE [LARGE SCALE GENOMIC DNA]</scope>
    <source>
        <strain evidence="1 2">Enr10</strain>
    </source>
</reference>
<gene>
    <name evidence="1" type="ORF">Enr10x_29050</name>
</gene>
<organism evidence="1 2">
    <name type="scientific">Gimesia panareensis</name>
    <dbReference type="NCBI Taxonomy" id="2527978"/>
    <lineage>
        <taxon>Bacteria</taxon>
        <taxon>Pseudomonadati</taxon>
        <taxon>Planctomycetota</taxon>
        <taxon>Planctomycetia</taxon>
        <taxon>Planctomycetales</taxon>
        <taxon>Planctomycetaceae</taxon>
        <taxon>Gimesia</taxon>
    </lineage>
</organism>
<evidence type="ECO:0000313" key="1">
    <source>
        <dbReference type="EMBL" id="QDT27587.1"/>
    </source>
</evidence>
<keyword evidence="2" id="KW-1185">Reference proteome</keyword>
<sequence length="191" mass="22726">MNIYHFFDQLWMELPQSVESKSVTSIKSRYLEFADELPQGRTVHRKEEPPFSQFANWLARRFGKSKRSYCGRWSRYDGGWWRIIEDQFGDNEVGYSEFFKLLAEYRQQKCLLKGQTNLSQKKVSVSNDSRIERLEVWEYPTESGYDLVIVDHGGQAKLEGFYSKIDELLDSASKRYEVQSDNWHWFTIPHN</sequence>
<dbReference type="Proteomes" id="UP000315647">
    <property type="component" value="Chromosome"/>
</dbReference>
<protein>
    <submittedName>
        <fullName evidence="1">Uncharacterized protein</fullName>
    </submittedName>
</protein>
<proteinExistence type="predicted"/>
<name>A0A517Q7H5_9PLAN</name>